<organism evidence="6 7">
    <name type="scientific">Comamonas testosteroni TK102</name>
    <dbReference type="NCBI Taxonomy" id="1392005"/>
    <lineage>
        <taxon>Bacteria</taxon>
        <taxon>Pseudomonadati</taxon>
        <taxon>Pseudomonadota</taxon>
        <taxon>Betaproteobacteria</taxon>
        <taxon>Burkholderiales</taxon>
        <taxon>Comamonadaceae</taxon>
        <taxon>Comamonas</taxon>
    </lineage>
</organism>
<name>A0A076PQ75_COMTE</name>
<feature type="domain" description="Sigma-54 factor interaction" evidence="5">
    <location>
        <begin position="191"/>
        <end position="421"/>
    </location>
</feature>
<evidence type="ECO:0000256" key="2">
    <source>
        <dbReference type="ARBA" id="ARBA00022840"/>
    </source>
</evidence>
<evidence type="ECO:0000313" key="6">
    <source>
        <dbReference type="EMBL" id="AIJ45492.1"/>
    </source>
</evidence>
<dbReference type="CDD" id="cd00009">
    <property type="entry name" value="AAA"/>
    <property type="match status" value="1"/>
</dbReference>
<dbReference type="InterPro" id="IPR013656">
    <property type="entry name" value="PAS_4"/>
</dbReference>
<dbReference type="EMBL" id="CP006704">
    <property type="protein sequence ID" value="AIJ45492.1"/>
    <property type="molecule type" value="Genomic_DNA"/>
</dbReference>
<dbReference type="InterPro" id="IPR009057">
    <property type="entry name" value="Homeodomain-like_sf"/>
</dbReference>
<dbReference type="Gene3D" id="1.10.8.60">
    <property type="match status" value="1"/>
</dbReference>
<dbReference type="InterPro" id="IPR025943">
    <property type="entry name" value="Sigma_54_int_dom_ATP-bd_2"/>
</dbReference>
<dbReference type="GO" id="GO:0005524">
    <property type="term" value="F:ATP binding"/>
    <property type="evidence" value="ECO:0007669"/>
    <property type="project" value="UniProtKB-KW"/>
</dbReference>
<dbReference type="Gene3D" id="3.30.450.20">
    <property type="entry name" value="PAS domain"/>
    <property type="match status" value="1"/>
</dbReference>
<evidence type="ECO:0000259" key="5">
    <source>
        <dbReference type="PROSITE" id="PS50045"/>
    </source>
</evidence>
<dbReference type="Gene3D" id="1.10.10.60">
    <property type="entry name" value="Homeodomain-like"/>
    <property type="match status" value="1"/>
</dbReference>
<dbReference type="InterPro" id="IPR002078">
    <property type="entry name" value="Sigma_54_int"/>
</dbReference>
<dbReference type="Pfam" id="PF02954">
    <property type="entry name" value="HTH_8"/>
    <property type="match status" value="1"/>
</dbReference>
<evidence type="ECO:0000256" key="3">
    <source>
        <dbReference type="ARBA" id="ARBA00023015"/>
    </source>
</evidence>
<evidence type="ECO:0000313" key="7">
    <source>
        <dbReference type="Proteomes" id="UP000028782"/>
    </source>
</evidence>
<dbReference type="InterPro" id="IPR035965">
    <property type="entry name" value="PAS-like_dom_sf"/>
</dbReference>
<dbReference type="PROSITE" id="PS00676">
    <property type="entry name" value="SIGMA54_INTERACT_2"/>
    <property type="match status" value="1"/>
</dbReference>
<dbReference type="Pfam" id="PF25601">
    <property type="entry name" value="AAA_lid_14"/>
    <property type="match status" value="1"/>
</dbReference>
<keyword evidence="3" id="KW-0805">Transcription regulation</keyword>
<dbReference type="InterPro" id="IPR027417">
    <property type="entry name" value="P-loop_NTPase"/>
</dbReference>
<reference evidence="6 7" key="1">
    <citation type="journal article" date="2014" name="Genome Announc.">
        <title>Complete Genome Sequence of Polychlorinated Biphenyl Degrader Comamonas testosteroni TK102 (NBRC 109938).</title>
        <authorList>
            <person name="Fukuda K."/>
            <person name="Hosoyama A."/>
            <person name="Tsuchikane K."/>
            <person name="Ohji S."/>
            <person name="Yamazoe A."/>
            <person name="Fujita N."/>
            <person name="Shintani M."/>
            <person name="Kimbara K."/>
        </authorList>
    </citation>
    <scope>NUCLEOTIDE SEQUENCE [LARGE SCALE GENOMIC DNA]</scope>
    <source>
        <strain evidence="6">TK102</strain>
    </source>
</reference>
<dbReference type="SMART" id="SM00382">
    <property type="entry name" value="AAA"/>
    <property type="match status" value="1"/>
</dbReference>
<dbReference type="SUPFAM" id="SSF52540">
    <property type="entry name" value="P-loop containing nucleoside triphosphate hydrolases"/>
    <property type="match status" value="1"/>
</dbReference>
<dbReference type="InterPro" id="IPR003593">
    <property type="entry name" value="AAA+_ATPase"/>
</dbReference>
<evidence type="ECO:0000256" key="4">
    <source>
        <dbReference type="ARBA" id="ARBA00023163"/>
    </source>
</evidence>
<dbReference type="InterPro" id="IPR025662">
    <property type="entry name" value="Sigma_54_int_dom_ATP-bd_1"/>
</dbReference>
<dbReference type="SUPFAM" id="SSF55785">
    <property type="entry name" value="PYP-like sensor domain (PAS domain)"/>
    <property type="match status" value="1"/>
</dbReference>
<evidence type="ECO:0000256" key="1">
    <source>
        <dbReference type="ARBA" id="ARBA00022741"/>
    </source>
</evidence>
<dbReference type="InterPro" id="IPR000014">
    <property type="entry name" value="PAS"/>
</dbReference>
<protein>
    <submittedName>
        <fullName evidence="6">Fis family transcriptional regulator</fullName>
    </submittedName>
</protein>
<dbReference type="AlphaFoldDB" id="A0A076PQ75"/>
<dbReference type="Proteomes" id="UP000028782">
    <property type="component" value="Chromosome"/>
</dbReference>
<dbReference type="HOGENOM" id="CLU_000445_8_0_4"/>
<dbReference type="Pfam" id="PF08448">
    <property type="entry name" value="PAS_4"/>
    <property type="match status" value="1"/>
</dbReference>
<dbReference type="PRINTS" id="PR01590">
    <property type="entry name" value="HTHFIS"/>
</dbReference>
<dbReference type="CDD" id="cd00130">
    <property type="entry name" value="PAS"/>
    <property type="match status" value="1"/>
</dbReference>
<dbReference type="GO" id="GO:0043565">
    <property type="term" value="F:sequence-specific DNA binding"/>
    <property type="evidence" value="ECO:0007669"/>
    <property type="project" value="InterPro"/>
</dbReference>
<dbReference type="PROSITE" id="PS00675">
    <property type="entry name" value="SIGMA54_INTERACT_1"/>
    <property type="match status" value="1"/>
</dbReference>
<dbReference type="PROSITE" id="PS50045">
    <property type="entry name" value="SIGMA54_INTERACT_4"/>
    <property type="match status" value="1"/>
</dbReference>
<keyword evidence="4" id="KW-0804">Transcription</keyword>
<dbReference type="SUPFAM" id="SSF46689">
    <property type="entry name" value="Homeodomain-like"/>
    <property type="match status" value="1"/>
</dbReference>
<proteinExistence type="predicted"/>
<dbReference type="FunFam" id="3.40.50.300:FF:000006">
    <property type="entry name" value="DNA-binding transcriptional regulator NtrC"/>
    <property type="match status" value="1"/>
</dbReference>
<sequence>MSPYHDAMEMSQLLPHDFACELPEDADGIYALAARSMFQLFSSMSQGMFLVDRSGRIVWVNKGYERFLPRLGVAGVGDFLGHMVEEVIPNTQMRGVLETGKPVLIDLLTNSAGTFVVSRLPLHDDEGGVIGAIGIVLFDQPETTLQPLISKFAMLQRDLDEARRELAAQRSRSLHASVQGSRRSKYSFASFVGSSPAAVEVKRQARRAAQSMSPVLLLGETGTGKEVLAHAIHAASARSAGPFVSVNIAAIPETLLEAEFFGVAPGAFTGAERKTRDGKFKLADGGTLFLDEIGDMPASLQAKLLRALQEGEIEPLGSNQIVHFDVRVVAATSRDLLQMVRDGRFREDLFYRLHVLPVRVPPLRERSSDIPALVEMLCEDLALRNDMVPPELGKGALELLVAQAWRGNIRELRNVLEQAAMRCDDSHIDAGLLAQVLRSSGVEPQAPHLQPPAQETMAAMPATGDLLKPLAEQMADLETRAIRAAMQAHGGNKLAVARTLGISRAKLYDRLERLNF</sequence>
<dbReference type="Gene3D" id="3.40.50.300">
    <property type="entry name" value="P-loop containing nucleotide triphosphate hydrolases"/>
    <property type="match status" value="1"/>
</dbReference>
<dbReference type="PANTHER" id="PTHR32071:SF99">
    <property type="entry name" value="TRANSCRIPTIONAL REGULATORY PROTEIN"/>
    <property type="match status" value="1"/>
</dbReference>
<dbReference type="InterPro" id="IPR002197">
    <property type="entry name" value="HTH_Fis"/>
</dbReference>
<gene>
    <name evidence="6" type="ORF">O987_06715</name>
</gene>
<accession>A0A076PQ75</accession>
<dbReference type="PANTHER" id="PTHR32071">
    <property type="entry name" value="TRANSCRIPTIONAL REGULATORY PROTEIN"/>
    <property type="match status" value="1"/>
</dbReference>
<keyword evidence="1" id="KW-0547">Nucleotide-binding</keyword>
<dbReference type="InterPro" id="IPR058031">
    <property type="entry name" value="AAA_lid_NorR"/>
</dbReference>
<dbReference type="GO" id="GO:0006355">
    <property type="term" value="P:regulation of DNA-templated transcription"/>
    <property type="evidence" value="ECO:0007669"/>
    <property type="project" value="InterPro"/>
</dbReference>
<dbReference type="Pfam" id="PF00158">
    <property type="entry name" value="Sigma54_activat"/>
    <property type="match status" value="1"/>
</dbReference>
<keyword evidence="2" id="KW-0067">ATP-binding</keyword>
<dbReference type="KEGG" id="ctes:O987_06715"/>